<keyword evidence="2 3" id="KW-0808">Transferase</keyword>
<dbReference type="PROSITE" id="PS00375">
    <property type="entry name" value="UDPGT"/>
    <property type="match status" value="1"/>
</dbReference>
<dbReference type="EC" id="2.4.1.-" evidence="4"/>
<reference evidence="6" key="2">
    <citation type="submission" date="2025-08" db="UniProtKB">
        <authorList>
            <consortium name="RefSeq"/>
        </authorList>
    </citation>
    <scope>IDENTIFICATION</scope>
    <source>
        <tissue evidence="6">Leaves</tissue>
    </source>
</reference>
<dbReference type="AlphaFoldDB" id="A0A6P6WTA5"/>
<dbReference type="CDD" id="cd03784">
    <property type="entry name" value="GT1_Gtf-like"/>
    <property type="match status" value="1"/>
</dbReference>
<dbReference type="Gene3D" id="3.40.50.2000">
    <property type="entry name" value="Glycogen Phosphorylase B"/>
    <property type="match status" value="2"/>
</dbReference>
<dbReference type="GeneID" id="113735148"/>
<name>A0A6P6WTA5_COFAR</name>
<dbReference type="Proteomes" id="UP001652660">
    <property type="component" value="Chromosome 3c"/>
</dbReference>
<evidence type="ECO:0000256" key="3">
    <source>
        <dbReference type="RuleBase" id="RU003718"/>
    </source>
</evidence>
<reference evidence="5" key="1">
    <citation type="journal article" date="2025" name="Foods">
        <title>Unveiling the Microbial Signatures of Arabica Coffee Cherries: Insights into Ripeness Specific Diversity, Functional Traits, and Implications for Quality and Safety.</title>
        <authorList>
            <consortium name="RefSeq"/>
            <person name="Tenea G.N."/>
            <person name="Cifuentes V."/>
            <person name="Reyes P."/>
            <person name="Cevallos-Vallejos M."/>
        </authorList>
    </citation>
    <scope>NUCLEOTIDE SEQUENCE [LARGE SCALE GENOMIC DNA]</scope>
</reference>
<gene>
    <name evidence="6" type="primary">LOC113735148</name>
</gene>
<evidence type="ECO:0000256" key="1">
    <source>
        <dbReference type="ARBA" id="ARBA00009995"/>
    </source>
</evidence>
<organism evidence="5 6">
    <name type="scientific">Coffea arabica</name>
    <name type="common">Arabian coffee</name>
    <dbReference type="NCBI Taxonomy" id="13443"/>
    <lineage>
        <taxon>Eukaryota</taxon>
        <taxon>Viridiplantae</taxon>
        <taxon>Streptophyta</taxon>
        <taxon>Embryophyta</taxon>
        <taxon>Tracheophyta</taxon>
        <taxon>Spermatophyta</taxon>
        <taxon>Magnoliopsida</taxon>
        <taxon>eudicotyledons</taxon>
        <taxon>Gunneridae</taxon>
        <taxon>Pentapetalae</taxon>
        <taxon>asterids</taxon>
        <taxon>lamiids</taxon>
        <taxon>Gentianales</taxon>
        <taxon>Rubiaceae</taxon>
        <taxon>Ixoroideae</taxon>
        <taxon>Gardenieae complex</taxon>
        <taxon>Bertiereae - Coffeeae clade</taxon>
        <taxon>Coffeeae</taxon>
        <taxon>Coffea</taxon>
    </lineage>
</organism>
<sequence>MEDRNQSYRAHVLAIPYPTQGHINPMLQFCKRLVSKGCKATLAITTFISKTMQPKSETVQIDTISDGFDEGGFTQAESIHSYLEHLQDAGLKTLRELLNRQKNAGTPVDCIIYDSFLPWVVDITQEFGLVSAAFFTQPCAVNFVYYYVYHGLLTLPISSFPVSIPGLPLLDRLDMPAFIAFEGTYPAYFQLVLRQFLNIDKADYVLVNTFYKLEAEALDAMSKVCPLFTIGPTVPSVYLDNRVANDEEYGLDLFELDPSMSIKWLHSKPKGSVVFIAFGSMVTFDEKQMEELAMGLKQSNFYFLWVVRACEEAKLPRNFVQETREKGWLVRWSPQMKVLANEAIGCFFSHAGWNSSIEALSMGVPMVVMPQWTDQTTNAKLVQDVWKVGKRVKVDENGLVGREEVEGCVRQVMEGESGKEMKDNAIKWMNLAKEAVCENGTSDKCIHEFLSRWKV</sequence>
<accession>A0A6P6WTA5</accession>
<dbReference type="PANTHER" id="PTHR11926">
    <property type="entry name" value="GLUCOSYL/GLUCURONOSYL TRANSFERASES"/>
    <property type="match status" value="1"/>
</dbReference>
<dbReference type="InterPro" id="IPR035595">
    <property type="entry name" value="UDP_glycos_trans_CS"/>
</dbReference>
<dbReference type="GO" id="GO:0080043">
    <property type="term" value="F:quercetin 3-O-glucosyltransferase activity"/>
    <property type="evidence" value="ECO:0007669"/>
    <property type="project" value="TreeGrafter"/>
</dbReference>
<evidence type="ECO:0000256" key="2">
    <source>
        <dbReference type="ARBA" id="ARBA00022679"/>
    </source>
</evidence>
<evidence type="ECO:0000313" key="5">
    <source>
        <dbReference type="Proteomes" id="UP001652660"/>
    </source>
</evidence>
<comment type="similarity">
    <text evidence="1 3">Belongs to the UDP-glycosyltransferase family.</text>
</comment>
<dbReference type="Pfam" id="PF00201">
    <property type="entry name" value="UDPGT"/>
    <property type="match status" value="1"/>
</dbReference>
<evidence type="ECO:0000256" key="4">
    <source>
        <dbReference type="RuleBase" id="RU362057"/>
    </source>
</evidence>
<keyword evidence="3" id="KW-0328">Glycosyltransferase</keyword>
<dbReference type="GO" id="GO:0080044">
    <property type="term" value="F:quercetin 7-O-glucosyltransferase activity"/>
    <property type="evidence" value="ECO:0007669"/>
    <property type="project" value="TreeGrafter"/>
</dbReference>
<dbReference type="InterPro" id="IPR002213">
    <property type="entry name" value="UDP_glucos_trans"/>
</dbReference>
<dbReference type="RefSeq" id="XP_027117916.2">
    <property type="nucleotide sequence ID" value="XM_027262115.2"/>
</dbReference>
<dbReference type="PANTHER" id="PTHR11926:SF1311">
    <property type="entry name" value="UDP-GLYCOSYLTRANSFERASE 74F2"/>
    <property type="match status" value="1"/>
</dbReference>
<dbReference type="SUPFAM" id="SSF53756">
    <property type="entry name" value="UDP-Glycosyltransferase/glycogen phosphorylase"/>
    <property type="match status" value="1"/>
</dbReference>
<proteinExistence type="inferred from homology"/>
<evidence type="ECO:0000313" key="6">
    <source>
        <dbReference type="RefSeq" id="XP_027117916.2"/>
    </source>
</evidence>
<dbReference type="OrthoDB" id="5835829at2759"/>
<keyword evidence="5" id="KW-1185">Reference proteome</keyword>
<protein>
    <recommendedName>
        <fullName evidence="4">Glycosyltransferase</fullName>
        <ecNumber evidence="4">2.4.1.-</ecNumber>
    </recommendedName>
</protein>